<evidence type="ECO:0000256" key="3">
    <source>
        <dbReference type="ARBA" id="ARBA00022525"/>
    </source>
</evidence>
<keyword evidence="4" id="KW-0732">Signal</keyword>
<evidence type="ECO:0000256" key="5">
    <source>
        <dbReference type="ARBA" id="ARBA00023180"/>
    </source>
</evidence>
<evidence type="ECO:0000313" key="6">
    <source>
        <dbReference type="EMBL" id="QDZ19005.1"/>
    </source>
</evidence>
<keyword evidence="5" id="KW-0325">Glycoprotein</keyword>
<dbReference type="STRING" id="1764295.A0A5B8MH27"/>
<dbReference type="InterPro" id="IPR004911">
    <property type="entry name" value="Interferon-induced_GILT"/>
</dbReference>
<dbReference type="OrthoDB" id="958254at2759"/>
<evidence type="ECO:0000313" key="7">
    <source>
        <dbReference type="Proteomes" id="UP000316726"/>
    </source>
</evidence>
<sequence>MYSRVDTRRGGVILAAATLLLIQGIVVTAVRVPAYLGGDDVSHHHHHHHHEMVKVKVFYYEETLCPDCAKFGAGSMNEAVENLSDYMDLYVVAYGNERYNESTGTYTCQHGEEECYMNLIEACLDLYAGDDYRRYYPFFKCADDIVANVYPHIKGISAYIMKKCASTLPSDITPEILDSCATGNLGQELIAISRHNTESLNPPHTYVPWVVVDKKPVFQNYDNISAIVCEEWARLNDANPPPECSKLASTPRQRVSGVCTL</sequence>
<dbReference type="EMBL" id="CP031035">
    <property type="protein sequence ID" value="QDZ19005.1"/>
    <property type="molecule type" value="Genomic_DNA"/>
</dbReference>
<evidence type="ECO:0000256" key="2">
    <source>
        <dbReference type="ARBA" id="ARBA00005679"/>
    </source>
</evidence>
<organism evidence="6 7">
    <name type="scientific">Chloropicon primus</name>
    <dbReference type="NCBI Taxonomy" id="1764295"/>
    <lineage>
        <taxon>Eukaryota</taxon>
        <taxon>Viridiplantae</taxon>
        <taxon>Chlorophyta</taxon>
        <taxon>Chloropicophyceae</taxon>
        <taxon>Chloropicales</taxon>
        <taxon>Chloropicaceae</taxon>
        <taxon>Chloropicon</taxon>
    </lineage>
</organism>
<gene>
    <name evidence="6" type="ORF">A3770_02p15230</name>
</gene>
<evidence type="ECO:0000256" key="1">
    <source>
        <dbReference type="ARBA" id="ARBA00004613"/>
    </source>
</evidence>
<keyword evidence="3" id="KW-0964">Secreted</keyword>
<dbReference type="PANTHER" id="PTHR13234">
    <property type="entry name" value="GAMMA-INTERFERON INDUCIBLE LYSOSOMAL THIOL REDUCTASE GILT"/>
    <property type="match status" value="1"/>
</dbReference>
<evidence type="ECO:0000256" key="4">
    <source>
        <dbReference type="ARBA" id="ARBA00022729"/>
    </source>
</evidence>
<dbReference type="Proteomes" id="UP000316726">
    <property type="component" value="Chromosome 2"/>
</dbReference>
<dbReference type="PANTHER" id="PTHR13234:SF8">
    <property type="entry name" value="GAMMA-INTERFERON-INDUCIBLE LYSOSOMAL THIOL REDUCTASE"/>
    <property type="match status" value="1"/>
</dbReference>
<comment type="subcellular location">
    <subcellularLocation>
        <location evidence="1">Secreted</location>
    </subcellularLocation>
</comment>
<name>A0A5B8MH27_9CHLO</name>
<dbReference type="Pfam" id="PF03227">
    <property type="entry name" value="GILT"/>
    <property type="match status" value="1"/>
</dbReference>
<proteinExistence type="inferred from homology"/>
<protein>
    <submittedName>
        <fullName evidence="6">Gamma-interferon-inducible lysosomal thiol reductase domain-containing protein</fullName>
    </submittedName>
</protein>
<reference evidence="6 7" key="1">
    <citation type="submission" date="2018-07" db="EMBL/GenBank/DDBJ databases">
        <title>The complete nuclear genome of the prasinophyte Chloropicon primus (CCMP1205).</title>
        <authorList>
            <person name="Pombert J.-F."/>
            <person name="Otis C."/>
            <person name="Turmel M."/>
            <person name="Lemieux C."/>
        </authorList>
    </citation>
    <scope>NUCLEOTIDE SEQUENCE [LARGE SCALE GENOMIC DNA]</scope>
    <source>
        <strain evidence="6 7">CCMP1205</strain>
    </source>
</reference>
<dbReference type="AlphaFoldDB" id="A0A5B8MH27"/>
<dbReference type="GO" id="GO:0016671">
    <property type="term" value="F:oxidoreductase activity, acting on a sulfur group of donors, disulfide as acceptor"/>
    <property type="evidence" value="ECO:0007669"/>
    <property type="project" value="InterPro"/>
</dbReference>
<comment type="similarity">
    <text evidence="2">Belongs to the GILT family.</text>
</comment>
<accession>A0A5B8MH27</accession>
<keyword evidence="7" id="KW-1185">Reference proteome</keyword>
<dbReference type="GO" id="GO:0005576">
    <property type="term" value="C:extracellular region"/>
    <property type="evidence" value="ECO:0007669"/>
    <property type="project" value="UniProtKB-SubCell"/>
</dbReference>